<dbReference type="PANTHER" id="PTHR43775:SF13">
    <property type="entry name" value="POLYKETIDE SYNTHASE 1"/>
    <property type="match status" value="1"/>
</dbReference>
<protein>
    <recommendedName>
        <fullName evidence="3">Ketosynthase family 3 (KS3) domain-containing protein</fullName>
    </recommendedName>
</protein>
<keyword evidence="1" id="KW-0596">Phosphopantetheine</keyword>
<gene>
    <name evidence="4" type="ORF">EYZ11_000451</name>
</gene>
<name>A0A4S3JXA9_9EURO</name>
<feature type="domain" description="Ketosynthase family 3 (KS3)" evidence="3">
    <location>
        <begin position="31"/>
        <end position="192"/>
    </location>
</feature>
<dbReference type="SMART" id="SM00825">
    <property type="entry name" value="PKS_KS"/>
    <property type="match status" value="1"/>
</dbReference>
<dbReference type="InterPro" id="IPR020841">
    <property type="entry name" value="PKS_Beta-ketoAc_synthase_dom"/>
</dbReference>
<dbReference type="GO" id="GO:0044550">
    <property type="term" value="P:secondary metabolite biosynthetic process"/>
    <property type="evidence" value="ECO:0007669"/>
    <property type="project" value="TreeGrafter"/>
</dbReference>
<dbReference type="InterPro" id="IPR014030">
    <property type="entry name" value="Ketoacyl_synth_N"/>
</dbReference>
<keyword evidence="2" id="KW-0597">Phosphoprotein</keyword>
<dbReference type="CDD" id="cd00833">
    <property type="entry name" value="PKS"/>
    <property type="match status" value="1"/>
</dbReference>
<dbReference type="InterPro" id="IPR050091">
    <property type="entry name" value="PKS_NRPS_Biosynth_Enz"/>
</dbReference>
<evidence type="ECO:0000313" key="4">
    <source>
        <dbReference type="EMBL" id="THD00126.1"/>
    </source>
</evidence>
<dbReference type="EMBL" id="SOSA01000006">
    <property type="protein sequence ID" value="THD00126.1"/>
    <property type="molecule type" value="Genomic_DNA"/>
</dbReference>
<accession>A0A4S3JXA9</accession>
<dbReference type="PANTHER" id="PTHR43775">
    <property type="entry name" value="FATTY ACID SYNTHASE"/>
    <property type="match status" value="1"/>
</dbReference>
<comment type="caution">
    <text evidence="4">The sequence shown here is derived from an EMBL/GenBank/DDBJ whole genome shotgun (WGS) entry which is preliminary data.</text>
</comment>
<dbReference type="AlphaFoldDB" id="A0A4S3JXA9"/>
<keyword evidence="5" id="KW-1185">Reference proteome</keyword>
<proteinExistence type="predicted"/>
<organism evidence="4 5">
    <name type="scientific">Aspergillus tanneri</name>
    <dbReference type="NCBI Taxonomy" id="1220188"/>
    <lineage>
        <taxon>Eukaryota</taxon>
        <taxon>Fungi</taxon>
        <taxon>Dikarya</taxon>
        <taxon>Ascomycota</taxon>
        <taxon>Pezizomycotina</taxon>
        <taxon>Eurotiomycetes</taxon>
        <taxon>Eurotiomycetidae</taxon>
        <taxon>Eurotiales</taxon>
        <taxon>Aspergillaceae</taxon>
        <taxon>Aspergillus</taxon>
        <taxon>Aspergillus subgen. Circumdati</taxon>
    </lineage>
</organism>
<sequence>MHFQHSVTGENASANIHGKDGVGEQIEDATMAQLAIVGMACRLPGDVSCPEEFWELCSRGRSAWSPIPESRFNASAFYHPNPDRAGSINAKGAHFLKEDVALFDAPFFNVTLQEARSLDPQQRLILECTYEALENAGIPIHSTAGSKIGVFAGASFPEYDLNNFRDTEASPIYRVLLQSQCLAFGMPKSSSW</sequence>
<dbReference type="PROSITE" id="PS52004">
    <property type="entry name" value="KS3_2"/>
    <property type="match status" value="1"/>
</dbReference>
<evidence type="ECO:0000256" key="1">
    <source>
        <dbReference type="ARBA" id="ARBA00022450"/>
    </source>
</evidence>
<dbReference type="Gene3D" id="3.40.47.10">
    <property type="match status" value="1"/>
</dbReference>
<evidence type="ECO:0000259" key="3">
    <source>
        <dbReference type="PROSITE" id="PS52004"/>
    </source>
</evidence>
<reference evidence="4 5" key="1">
    <citation type="submission" date="2019-03" db="EMBL/GenBank/DDBJ databases">
        <title>The genome sequence of a newly discovered highly antifungal drug resistant Aspergillus species, Aspergillus tanneri NIH 1004.</title>
        <authorList>
            <person name="Mounaud S."/>
            <person name="Singh I."/>
            <person name="Joardar V."/>
            <person name="Pakala S."/>
            <person name="Pakala S."/>
            <person name="Venepally P."/>
            <person name="Hoover J."/>
            <person name="Nierman W."/>
            <person name="Chung J."/>
            <person name="Losada L."/>
        </authorList>
    </citation>
    <scope>NUCLEOTIDE SEQUENCE [LARGE SCALE GENOMIC DNA]</scope>
    <source>
        <strain evidence="4 5">NIH1004</strain>
    </source>
</reference>
<evidence type="ECO:0000313" key="5">
    <source>
        <dbReference type="Proteomes" id="UP000308092"/>
    </source>
</evidence>
<dbReference type="STRING" id="1220188.A0A4S3JXA9"/>
<dbReference type="SUPFAM" id="SSF53901">
    <property type="entry name" value="Thiolase-like"/>
    <property type="match status" value="1"/>
</dbReference>
<dbReference type="Pfam" id="PF00109">
    <property type="entry name" value="ketoacyl-synt"/>
    <property type="match status" value="1"/>
</dbReference>
<dbReference type="InterPro" id="IPR016039">
    <property type="entry name" value="Thiolase-like"/>
</dbReference>
<dbReference type="GO" id="GO:0004312">
    <property type="term" value="F:fatty acid synthase activity"/>
    <property type="evidence" value="ECO:0007669"/>
    <property type="project" value="TreeGrafter"/>
</dbReference>
<evidence type="ECO:0000256" key="2">
    <source>
        <dbReference type="ARBA" id="ARBA00022553"/>
    </source>
</evidence>
<dbReference type="Proteomes" id="UP000308092">
    <property type="component" value="Unassembled WGS sequence"/>
</dbReference>
<dbReference type="VEuPathDB" id="FungiDB:EYZ11_000451"/>
<dbReference type="GO" id="GO:0006633">
    <property type="term" value="P:fatty acid biosynthetic process"/>
    <property type="evidence" value="ECO:0007669"/>
    <property type="project" value="TreeGrafter"/>
</dbReference>